<dbReference type="Gene3D" id="3.40.50.150">
    <property type="entry name" value="Vaccinia Virus protein VP39"/>
    <property type="match status" value="1"/>
</dbReference>
<dbReference type="AlphaFoldDB" id="A0A0J8B032"/>
<dbReference type="CDD" id="cd02440">
    <property type="entry name" value="AdoMet_MTases"/>
    <property type="match status" value="1"/>
</dbReference>
<feature type="binding site" evidence="4">
    <location>
        <position position="304"/>
    </location>
    <ligand>
        <name>S-adenosyl-L-methionine</name>
        <dbReference type="ChEBI" id="CHEBI:59789"/>
    </ligand>
</feature>
<dbReference type="Gene3D" id="2.40.50.1070">
    <property type="match status" value="1"/>
</dbReference>
<keyword evidence="1 4" id="KW-0489">Methyltransferase</keyword>
<evidence type="ECO:0000256" key="2">
    <source>
        <dbReference type="ARBA" id="ARBA00022679"/>
    </source>
</evidence>
<reference evidence="7 8" key="1">
    <citation type="journal article" date="2015" name="G3 (Bethesda)">
        <title>Insights into Ongoing Evolution of the Hexachlorocyclohexane Catabolic Pathway from Comparative Genomics of Ten Sphingomonadaceae Strains.</title>
        <authorList>
            <person name="Pearce S.L."/>
            <person name="Oakeshott J.G."/>
            <person name="Pandey G."/>
        </authorList>
    </citation>
    <scope>NUCLEOTIDE SEQUENCE [LARGE SCALE GENOMIC DNA]</scope>
    <source>
        <strain evidence="7 8">LL02</strain>
    </source>
</reference>
<comment type="caution">
    <text evidence="7">The sequence shown here is derived from an EMBL/GenBank/DDBJ whole genome shotgun (WGS) entry which is preliminary data.</text>
</comment>
<comment type="similarity">
    <text evidence="4">Belongs to the class I-like SAM-binding methyltransferase superfamily. RNA M5U methyltransferase family.</text>
</comment>
<dbReference type="InterPro" id="IPR029063">
    <property type="entry name" value="SAM-dependent_MTases_sf"/>
</dbReference>
<protein>
    <submittedName>
        <fullName evidence="7">RNA methyltransferase</fullName>
    </submittedName>
</protein>
<evidence type="ECO:0000256" key="5">
    <source>
        <dbReference type="PROSITE-ProRule" id="PRU10015"/>
    </source>
</evidence>
<evidence type="ECO:0000313" key="8">
    <source>
        <dbReference type="Proteomes" id="UP000052268"/>
    </source>
</evidence>
<dbReference type="Pfam" id="PF05958">
    <property type="entry name" value="tRNA_U5-meth_tr"/>
    <property type="match status" value="1"/>
</dbReference>
<dbReference type="PROSITE" id="PS01230">
    <property type="entry name" value="TRMA_1"/>
    <property type="match status" value="1"/>
</dbReference>
<organism evidence="7 8">
    <name type="scientific">Novosphingobium barchaimii LL02</name>
    <dbReference type="NCBI Taxonomy" id="1114963"/>
    <lineage>
        <taxon>Bacteria</taxon>
        <taxon>Pseudomonadati</taxon>
        <taxon>Pseudomonadota</taxon>
        <taxon>Alphaproteobacteria</taxon>
        <taxon>Sphingomonadales</taxon>
        <taxon>Sphingomonadaceae</taxon>
        <taxon>Novosphingobium</taxon>
    </lineage>
</organism>
<feature type="binding site" evidence="4">
    <location>
        <position position="283"/>
    </location>
    <ligand>
        <name>S-adenosyl-L-methionine</name>
        <dbReference type="ChEBI" id="CHEBI:59789"/>
    </ligand>
</feature>
<proteinExistence type="inferred from homology"/>
<dbReference type="GO" id="GO:0070475">
    <property type="term" value="P:rRNA base methylation"/>
    <property type="evidence" value="ECO:0007669"/>
    <property type="project" value="TreeGrafter"/>
</dbReference>
<dbReference type="Proteomes" id="UP000052268">
    <property type="component" value="Unassembled WGS sequence"/>
</dbReference>
<dbReference type="SUPFAM" id="SSF53335">
    <property type="entry name" value="S-adenosyl-L-methionine-dependent methyltransferases"/>
    <property type="match status" value="1"/>
</dbReference>
<dbReference type="GO" id="GO:0070041">
    <property type="term" value="F:rRNA (uridine-C5-)-methyltransferase activity"/>
    <property type="evidence" value="ECO:0007669"/>
    <property type="project" value="TreeGrafter"/>
</dbReference>
<dbReference type="PANTHER" id="PTHR11061:SF49">
    <property type="entry name" value="23S RRNA (URACIL(1939)-C(5))-METHYLTRANSFERASE RLMD"/>
    <property type="match status" value="1"/>
</dbReference>
<feature type="region of interest" description="Disordered" evidence="6">
    <location>
        <begin position="88"/>
        <end position="108"/>
    </location>
</feature>
<dbReference type="PANTHER" id="PTHR11061">
    <property type="entry name" value="RNA M5U METHYLTRANSFERASE"/>
    <property type="match status" value="1"/>
</dbReference>
<sequence length="419" mass="44648">MNESEEILRIASKGDGITASGRFAWGAAPGDMLAIDGTLEWGPHHVEPPCPHFGKCGGCQLQQLDEESLTAFVEGRVANASTGQGLGTELLGAPHLSPPSSRRRASLRAESSGGRIVIGFREAKSHRLVELEECHVLVPEFVALLGPLRKLLIMMGKAAPAKKGGKPGKSSKHATVRMAADIEMTLVDQGVDLGVKGLTAEGLAATEAMLAFSQEHGLARLTMDGGYGFETVWEPVPVTVTLGGVKVPFPPGSFLQATKDGEEALVAAAREWLAGAPTVADLFSGLGTFAFALAGPQTKVYAAEAARDIHLAAKAGADRAQLQIFNAHRDLFRNPLQADELNRFAAVVLDPPRAGAREQVDCIADSTVGRVVYISCNPSSWSRDAVRLVEAGFRLVELRPVGQFRWSTHVELASYFVRD</sequence>
<keyword evidence="2 4" id="KW-0808">Transferase</keyword>
<gene>
    <name evidence="7" type="ORF">V474_11180</name>
</gene>
<dbReference type="InterPro" id="IPR010280">
    <property type="entry name" value="U5_MeTrfase_fam"/>
</dbReference>
<keyword evidence="8" id="KW-1185">Reference proteome</keyword>
<dbReference type="RefSeq" id="WP_059150801.1">
    <property type="nucleotide sequence ID" value="NZ_KQ130452.1"/>
</dbReference>
<evidence type="ECO:0000256" key="1">
    <source>
        <dbReference type="ARBA" id="ARBA00022603"/>
    </source>
</evidence>
<evidence type="ECO:0000313" key="7">
    <source>
        <dbReference type="EMBL" id="KMS59750.1"/>
    </source>
</evidence>
<name>A0A0J8B032_9SPHN</name>
<feature type="binding site" evidence="4">
    <location>
        <position position="256"/>
    </location>
    <ligand>
        <name>S-adenosyl-L-methionine</name>
        <dbReference type="ChEBI" id="CHEBI:59789"/>
    </ligand>
</feature>
<feature type="binding site" evidence="4">
    <location>
        <position position="350"/>
    </location>
    <ligand>
        <name>S-adenosyl-L-methionine</name>
        <dbReference type="ChEBI" id="CHEBI:59789"/>
    </ligand>
</feature>
<accession>A0A0J8B032</accession>
<feature type="active site" description="Nucleophile" evidence="4">
    <location>
        <position position="376"/>
    </location>
</feature>
<dbReference type="EMBL" id="JACU01000002">
    <property type="protein sequence ID" value="KMS59750.1"/>
    <property type="molecule type" value="Genomic_DNA"/>
</dbReference>
<dbReference type="PATRIC" id="fig|1114963.3.peg.1143"/>
<feature type="active site" evidence="5">
    <location>
        <position position="376"/>
    </location>
</feature>
<evidence type="ECO:0000256" key="3">
    <source>
        <dbReference type="ARBA" id="ARBA00022691"/>
    </source>
</evidence>
<evidence type="ECO:0000256" key="4">
    <source>
        <dbReference type="PROSITE-ProRule" id="PRU01024"/>
    </source>
</evidence>
<keyword evidence="3 4" id="KW-0949">S-adenosyl-L-methionine</keyword>
<dbReference type="InterPro" id="IPR030390">
    <property type="entry name" value="MeTrfase_TrmA_AS"/>
</dbReference>
<evidence type="ECO:0000256" key="6">
    <source>
        <dbReference type="SAM" id="MobiDB-lite"/>
    </source>
</evidence>
<dbReference type="OrthoDB" id="9804590at2"/>
<dbReference type="PROSITE" id="PS51687">
    <property type="entry name" value="SAM_MT_RNA_M5U"/>
    <property type="match status" value="1"/>
</dbReference>